<feature type="transmembrane region" description="Helical" evidence="2">
    <location>
        <begin position="1721"/>
        <end position="1741"/>
    </location>
</feature>
<accession>I7LTX6</accession>
<feature type="region of interest" description="Disordered" evidence="1">
    <location>
        <begin position="1438"/>
        <end position="1476"/>
    </location>
</feature>
<feature type="transmembrane region" description="Helical" evidence="2">
    <location>
        <begin position="2061"/>
        <end position="2083"/>
    </location>
</feature>
<feature type="region of interest" description="Disordered" evidence="1">
    <location>
        <begin position="1379"/>
        <end position="1401"/>
    </location>
</feature>
<keyword evidence="2" id="KW-1133">Transmembrane helix</keyword>
<feature type="transmembrane region" description="Helical" evidence="2">
    <location>
        <begin position="273"/>
        <end position="294"/>
    </location>
</feature>
<keyword evidence="2" id="KW-0472">Membrane</keyword>
<name>I7LTX6_TETTS</name>
<evidence type="ECO:0000313" key="3">
    <source>
        <dbReference type="EMBL" id="EAR87480.2"/>
    </source>
</evidence>
<dbReference type="InParanoid" id="I7LTX6"/>
<sequence>MPSLTQKEELTKLRYLANIYSFIYLRDFEKRSSQQVRGVIIYCWYFIQMTGLFVLCSKHNLDSDSFNNASQGSSSATIFGLWMKLTIYSRFNPILQYFSTGFIVPTAYLALLFFVDILFIYFFAQLAKKSTKIHENNYKLNYNKIMFLGMYIDLFRWFLLQLKTEIIFAKFLCTYPSQGQPITFESSNQQLCSYLPSFQNLSSGESLTITVLCILNILSLIFCFSLVFVINHSAEFTPSNPFKSKYSEVKFLEYPLIVITQYLAFFHDNTYVYIFINIKIAYYLFEFISFFPLFRADLTGYYLKILGIFIYCSVLMTLREFTNYIQESFHLELLFIGSSFIFGFLSILYKQINIHVLTIKLSDEPVSYPNIVCQHFYEILQLFQKFQDSDSQAKLVLHGILASHQSTCVDKFCPCQYDQERIDRELGVEKVKEENQEVKNRKKRDTVSPQQIKEVIEAKLEKADDQEIEGVYFTDLMNKPEQFQKWLYEFINYHFRYLIFKSKKERNYNIEDLSIKYWFFLVNDRHNIINGLYTIKSQLEEFTSKSYFIKVIDIVITRFIENNIKQKDKSLKYSFRKKDMEEAVQYEVFEQFVLSEVIKDKFKKDLILLIEQKVNLMQSMIEGYEELDTMQNQMITLIDESMRLESLVKSELSYSQQNLYYLKMLSIMRIRVQNDPIFATKIEKKVDEIHAKSLAQDQNLIHSITVLNGNVISIISSFKKEKGKILKYSERTPQFFGYKKTAFDSSVKSILQLMPSIISTNHDQIIERLIVDGTPKIMRRYRIAIAKDKEGFLFPIKIYVNYYFQINDDFVFSALILKLTSQSSYLLLNTSYQIEGTNKSFLQFFNQLDENVTKELLEKIPIQLFLPDLPETIKKFHQTQLKMEGLKLPMIIPESCSKYFMGYKSFLKKMQGRDYSDSKLVDSFMSQSKKFFREDVYIFDWTVNVIQEDFNLLNGFSFTVFLIEIQNIQPIQIIQNGLKTTMKTNTEQDSFIPNKSVNTTSKEQSNYYKGNKKSPFEFNSTMFTHQYSQDQIKKKFHFKHGQSINNDTQEMNSDQRSMLMSSRQDISPQKTKQENQQENILKQKYNNNSPVIQSQINMNEIKEQKLNSDDNLKKQTSILKKDNNISFSLDNTEQYLNPNKNHGQRFDEVIDMTEDEMNKLRRSYDEIDVANAHGTTKQLPNSQFPARMELINNQQMCVETNRSNISQQQEETGENQVQLKQQELTSAQQVKNPKATLTKSLSKQEVGQQGTKDQLVKLKSSEEVGVLKSQKQNAMSKEQQKNRMSIIQEQYNDSDPDKSINSFNRIESQNNLITQQFATENIQTDQNLNFANKNSPLMKGGQAINFDTDAINITAQVNNMTEVEGVNQIVNNSRFIQLQQNNNGDDNDHEEDPNQDKNKSRANFLFNSQQVLTRGSSYEKDGNPVLMNLQFLRESTKYSNRKQNQDNNNKNDDQESDAATVDKDNQQQSFEDESTLKEEVKLKPTAGNQNANSVASSQSSQVSTTIQRIYYSAQSKKMPFFMSLFFQVIGFQLLFFCLVCAIVCLIFNSQYSTLNDLTNQLDISTQILTPYSQNLLSIDAYSMSNERMINFTQQYLLLSNETQTSSLKQLQSNIFNMIDQSVQYSFQDKYLSTIVESRIQSSGVQVTQNLYFFESVKQVFENIYYLSQVPQKSIKLYIDEIYNLKMNYYPIEQVITNQIKPGTNSQINSIENSIDYLNQNFIIVSCCLLFFCFAMLIYPFWRYSIYVKGVLLSVSRMTEKEAEQEIILCRFIVQLMKSVDEKYLSIKYTNFDINQIQNEDLGISSHFNQQLKNKTQKNHMKKNYMLSQRINNPKIKLYHFALYFTGLFIFSITIFVIAYSIISKFNNSLNPALNTYQNYVYSLQKYSSFAYASDQIFTQRVIRIFKSQYGVLDDSYITTLNTNKALDLQAFTQFFQSDFLYLTEKNIFSSSFNSYINQIQNSNLCLQASVFTELQVQLCQKAMNSVMQQGLNVVISKISDDVGQKQIDQWSNQLVIDSINLLEYENQLQVIQLTYLILLQIQQKMLNDIKTLINSYTQQIILIYTLGGIFYALAFVIVCFSVYKNIYRRFFLIKKTVHLMPYKRLQEDQTTINLIKNALEG</sequence>
<reference evidence="4" key="1">
    <citation type="journal article" date="2006" name="PLoS Biol.">
        <title>Macronuclear genome sequence of the ciliate Tetrahymena thermophila, a model eukaryote.</title>
        <authorList>
            <person name="Eisen J.A."/>
            <person name="Coyne R.S."/>
            <person name="Wu M."/>
            <person name="Wu D."/>
            <person name="Thiagarajan M."/>
            <person name="Wortman J.R."/>
            <person name="Badger J.H."/>
            <person name="Ren Q."/>
            <person name="Amedeo P."/>
            <person name="Jones K.M."/>
            <person name="Tallon L.J."/>
            <person name="Delcher A.L."/>
            <person name="Salzberg S.L."/>
            <person name="Silva J.C."/>
            <person name="Haas B.J."/>
            <person name="Majoros W.H."/>
            <person name="Farzad M."/>
            <person name="Carlton J.M."/>
            <person name="Smith R.K. Jr."/>
            <person name="Garg J."/>
            <person name="Pearlman R.E."/>
            <person name="Karrer K.M."/>
            <person name="Sun L."/>
            <person name="Manning G."/>
            <person name="Elde N.C."/>
            <person name="Turkewitz A.P."/>
            <person name="Asai D.J."/>
            <person name="Wilkes D.E."/>
            <person name="Wang Y."/>
            <person name="Cai H."/>
            <person name="Collins K."/>
            <person name="Stewart B.A."/>
            <person name="Lee S.R."/>
            <person name="Wilamowska K."/>
            <person name="Weinberg Z."/>
            <person name="Ruzzo W.L."/>
            <person name="Wloga D."/>
            <person name="Gaertig J."/>
            <person name="Frankel J."/>
            <person name="Tsao C.-C."/>
            <person name="Gorovsky M.A."/>
            <person name="Keeling P.J."/>
            <person name="Waller R.F."/>
            <person name="Patron N.J."/>
            <person name="Cherry J.M."/>
            <person name="Stover N.A."/>
            <person name="Krieger C.J."/>
            <person name="del Toro C."/>
            <person name="Ryder H.F."/>
            <person name="Williamson S.C."/>
            <person name="Barbeau R.A."/>
            <person name="Hamilton E.P."/>
            <person name="Orias E."/>
        </authorList>
    </citation>
    <scope>NUCLEOTIDE SEQUENCE [LARGE SCALE GENOMIC DNA]</scope>
    <source>
        <strain evidence="4">SB210</strain>
    </source>
</reference>
<dbReference type="KEGG" id="tet:TTHERM_00066870"/>
<feature type="transmembrane region" description="Helical" evidence="2">
    <location>
        <begin position="207"/>
        <end position="230"/>
    </location>
</feature>
<feature type="region of interest" description="Disordered" evidence="1">
    <location>
        <begin position="1042"/>
        <end position="1076"/>
    </location>
</feature>
<dbReference type="OrthoDB" id="328036at2759"/>
<feature type="transmembrane region" description="Helical" evidence="2">
    <location>
        <begin position="1524"/>
        <end position="1548"/>
    </location>
</feature>
<feature type="transmembrane region" description="Helical" evidence="2">
    <location>
        <begin position="102"/>
        <end position="124"/>
    </location>
</feature>
<dbReference type="Proteomes" id="UP000009168">
    <property type="component" value="Unassembled WGS sequence"/>
</dbReference>
<feature type="region of interest" description="Disordered" evidence="1">
    <location>
        <begin position="1225"/>
        <end position="1254"/>
    </location>
</feature>
<feature type="compositionally biased region" description="Polar residues" evidence="1">
    <location>
        <begin position="990"/>
        <end position="1008"/>
    </location>
</feature>
<evidence type="ECO:0000256" key="1">
    <source>
        <dbReference type="SAM" id="MobiDB-lite"/>
    </source>
</evidence>
<organism evidence="3 4">
    <name type="scientific">Tetrahymena thermophila (strain SB210)</name>
    <dbReference type="NCBI Taxonomy" id="312017"/>
    <lineage>
        <taxon>Eukaryota</taxon>
        <taxon>Sar</taxon>
        <taxon>Alveolata</taxon>
        <taxon>Ciliophora</taxon>
        <taxon>Intramacronucleata</taxon>
        <taxon>Oligohymenophorea</taxon>
        <taxon>Hymenostomatida</taxon>
        <taxon>Tetrahymenina</taxon>
        <taxon>Tetrahymenidae</taxon>
        <taxon>Tetrahymena</taxon>
    </lineage>
</organism>
<dbReference type="PANTHER" id="PTHR31600:SF2">
    <property type="entry name" value="GAMETE ENRICHED GENE 10 PROTEIN-RELATED"/>
    <property type="match status" value="1"/>
</dbReference>
<dbReference type="STRING" id="312017.I7LTX6"/>
<keyword evidence="4" id="KW-1185">Reference proteome</keyword>
<dbReference type="EMBL" id="GG662853">
    <property type="protein sequence ID" value="EAR87480.2"/>
    <property type="molecule type" value="Genomic_DNA"/>
</dbReference>
<feature type="compositionally biased region" description="Polar residues" evidence="1">
    <location>
        <begin position="1225"/>
        <end position="1252"/>
    </location>
</feature>
<dbReference type="GeneID" id="7841839"/>
<proteinExistence type="predicted"/>
<feature type="transmembrane region" description="Helical" evidence="2">
    <location>
        <begin position="301"/>
        <end position="318"/>
    </location>
</feature>
<dbReference type="eggNOG" id="ENOG502S84Y">
    <property type="taxonomic scope" value="Eukaryota"/>
</dbReference>
<protein>
    <submittedName>
        <fullName evidence="3">Transmembrane protein, putative</fullName>
    </submittedName>
</protein>
<feature type="transmembrane region" description="Helical" evidence="2">
    <location>
        <begin position="1837"/>
        <end position="1862"/>
    </location>
</feature>
<dbReference type="RefSeq" id="XP_001007725.2">
    <property type="nucleotide sequence ID" value="XM_001007725.2"/>
</dbReference>
<dbReference type="PANTHER" id="PTHR31600">
    <property type="entry name" value="TINY MACROCYSTS PROTEIN B-RELATED"/>
    <property type="match status" value="1"/>
</dbReference>
<keyword evidence="2 3" id="KW-0812">Transmembrane</keyword>
<feature type="region of interest" description="Disordered" evidence="1">
    <location>
        <begin position="990"/>
        <end position="1011"/>
    </location>
</feature>
<gene>
    <name evidence="3" type="ORF">TTHERM_00066870</name>
</gene>
<evidence type="ECO:0000256" key="2">
    <source>
        <dbReference type="SAM" id="Phobius"/>
    </source>
</evidence>
<feature type="transmembrane region" description="Helical" evidence="2">
    <location>
        <begin position="36"/>
        <end position="55"/>
    </location>
</feature>
<feature type="transmembrane region" description="Helical" evidence="2">
    <location>
        <begin position="145"/>
        <end position="162"/>
    </location>
</feature>
<feature type="transmembrane region" description="Helical" evidence="2">
    <location>
        <begin position="330"/>
        <end position="349"/>
    </location>
</feature>
<evidence type="ECO:0000313" key="4">
    <source>
        <dbReference type="Proteomes" id="UP000009168"/>
    </source>
</evidence>
<dbReference type="InterPro" id="IPR052994">
    <property type="entry name" value="Tiny_macrocysts_regulators"/>
</dbReference>